<evidence type="ECO:0000256" key="10">
    <source>
        <dbReference type="PROSITE-ProRule" id="PRU01360"/>
    </source>
</evidence>
<feature type="chain" id="PRO_5001870266" description="TonB-denpendent receptor" evidence="13">
    <location>
        <begin position="33"/>
        <end position="714"/>
    </location>
</feature>
<keyword evidence="7 12" id="KW-0798">TonB box</keyword>
<dbReference type="SUPFAM" id="SSF56935">
    <property type="entry name" value="Porins"/>
    <property type="match status" value="1"/>
</dbReference>
<dbReference type="InterPro" id="IPR036942">
    <property type="entry name" value="Beta-barrel_TonB_sf"/>
</dbReference>
<dbReference type="GO" id="GO:0009279">
    <property type="term" value="C:cell outer membrane"/>
    <property type="evidence" value="ECO:0007669"/>
    <property type="project" value="UniProtKB-SubCell"/>
</dbReference>
<keyword evidence="6" id="KW-0406">Ion transport</keyword>
<dbReference type="PROSITE" id="PS52016">
    <property type="entry name" value="TONB_DEPENDENT_REC_3"/>
    <property type="match status" value="1"/>
</dbReference>
<dbReference type="Pfam" id="PF00593">
    <property type="entry name" value="TonB_dep_Rec_b-barrel"/>
    <property type="match status" value="1"/>
</dbReference>
<evidence type="ECO:0000256" key="9">
    <source>
        <dbReference type="ARBA" id="ARBA00023237"/>
    </source>
</evidence>
<dbReference type="InterPro" id="IPR010917">
    <property type="entry name" value="TonB_rcpt_CS"/>
</dbReference>
<keyword evidence="8 10" id="KW-0472">Membrane</keyword>
<keyword evidence="3 10" id="KW-1134">Transmembrane beta strand</keyword>
<keyword evidence="17" id="KW-1185">Reference proteome</keyword>
<keyword evidence="5 13" id="KW-0732">Signal</keyword>
<evidence type="ECO:0000256" key="13">
    <source>
        <dbReference type="SAM" id="SignalP"/>
    </source>
</evidence>
<dbReference type="Gene3D" id="2.40.170.20">
    <property type="entry name" value="TonB-dependent receptor, beta-barrel domain"/>
    <property type="match status" value="1"/>
</dbReference>
<protein>
    <recommendedName>
        <fullName evidence="18">TonB-denpendent receptor</fullName>
    </recommendedName>
</protein>
<evidence type="ECO:0000256" key="2">
    <source>
        <dbReference type="ARBA" id="ARBA00022448"/>
    </source>
</evidence>
<feature type="signal peptide" evidence="13">
    <location>
        <begin position="1"/>
        <end position="32"/>
    </location>
</feature>
<dbReference type="Gene3D" id="2.170.130.10">
    <property type="entry name" value="TonB-dependent receptor, plug domain"/>
    <property type="match status" value="1"/>
</dbReference>
<dbReference type="InterPro" id="IPR012910">
    <property type="entry name" value="Plug_dom"/>
</dbReference>
<evidence type="ECO:0000259" key="14">
    <source>
        <dbReference type="Pfam" id="PF00593"/>
    </source>
</evidence>
<feature type="domain" description="TonB-dependent receptor plug" evidence="15">
    <location>
        <begin position="57"/>
        <end position="170"/>
    </location>
</feature>
<evidence type="ECO:0000256" key="1">
    <source>
        <dbReference type="ARBA" id="ARBA00004571"/>
    </source>
</evidence>
<dbReference type="CDD" id="cd01347">
    <property type="entry name" value="ligand_gated_channel"/>
    <property type="match status" value="1"/>
</dbReference>
<evidence type="ECO:0000256" key="3">
    <source>
        <dbReference type="ARBA" id="ARBA00022452"/>
    </source>
</evidence>
<dbReference type="PROSITE" id="PS01156">
    <property type="entry name" value="TONB_DEPENDENT_REC_2"/>
    <property type="match status" value="1"/>
</dbReference>
<dbReference type="eggNOG" id="COG4771">
    <property type="taxonomic scope" value="Bacteria"/>
</dbReference>
<comment type="subcellular location">
    <subcellularLocation>
        <location evidence="1 10">Cell outer membrane</location>
        <topology evidence="1 10">Multi-pass membrane protein</topology>
    </subcellularLocation>
</comment>
<evidence type="ECO:0000313" key="17">
    <source>
        <dbReference type="Proteomes" id="UP000029391"/>
    </source>
</evidence>
<evidence type="ECO:0000256" key="4">
    <source>
        <dbReference type="ARBA" id="ARBA00022692"/>
    </source>
</evidence>
<comment type="similarity">
    <text evidence="10 12">Belongs to the TonB-dependent receptor family.</text>
</comment>
<keyword evidence="4 10" id="KW-0812">Transmembrane</keyword>
<dbReference type="InterPro" id="IPR037066">
    <property type="entry name" value="Plug_dom_sf"/>
</dbReference>
<dbReference type="STRING" id="1121013.GCA_000426365_02486"/>
<accession>A0A091BYU9</accession>
<comment type="caution">
    <text evidence="16">The sequence shown here is derived from an EMBL/GenBank/DDBJ whole genome shotgun (WGS) entry which is preliminary data.</text>
</comment>
<evidence type="ECO:0008006" key="18">
    <source>
        <dbReference type="Google" id="ProtNLM"/>
    </source>
</evidence>
<dbReference type="RefSeq" id="WP_026817412.1">
    <property type="nucleotide sequence ID" value="NZ_AUFF01000009.1"/>
</dbReference>
<evidence type="ECO:0000313" key="16">
    <source>
        <dbReference type="EMBL" id="KFN49535.1"/>
    </source>
</evidence>
<dbReference type="InterPro" id="IPR039426">
    <property type="entry name" value="TonB-dep_rcpt-like"/>
</dbReference>
<organism evidence="16 17">
    <name type="scientific">Arenimonas composti TR7-09 = DSM 18010</name>
    <dbReference type="NCBI Taxonomy" id="1121013"/>
    <lineage>
        <taxon>Bacteria</taxon>
        <taxon>Pseudomonadati</taxon>
        <taxon>Pseudomonadota</taxon>
        <taxon>Gammaproteobacteria</taxon>
        <taxon>Lysobacterales</taxon>
        <taxon>Lysobacteraceae</taxon>
        <taxon>Arenimonas</taxon>
    </lineage>
</organism>
<dbReference type="GO" id="GO:0044718">
    <property type="term" value="P:siderophore transmembrane transport"/>
    <property type="evidence" value="ECO:0007669"/>
    <property type="project" value="TreeGrafter"/>
</dbReference>
<dbReference type="PANTHER" id="PTHR30069:SF53">
    <property type="entry name" value="COLICIN I RECEPTOR-RELATED"/>
    <property type="match status" value="1"/>
</dbReference>
<evidence type="ECO:0000256" key="5">
    <source>
        <dbReference type="ARBA" id="ARBA00022729"/>
    </source>
</evidence>
<feature type="short sequence motif" description="TonB C-terminal box" evidence="11">
    <location>
        <begin position="697"/>
        <end position="714"/>
    </location>
</feature>
<reference evidence="16 17" key="1">
    <citation type="submission" date="2013-09" db="EMBL/GenBank/DDBJ databases">
        <title>Genome sequencing of Arenimonas composti.</title>
        <authorList>
            <person name="Chen F."/>
            <person name="Wang G."/>
        </authorList>
    </citation>
    <scope>NUCLEOTIDE SEQUENCE [LARGE SCALE GENOMIC DNA]</scope>
    <source>
        <strain evidence="16 17">TR7-09</strain>
    </source>
</reference>
<name>A0A091BYU9_9GAMM</name>
<dbReference type="EMBL" id="AWXU01000033">
    <property type="protein sequence ID" value="KFN49535.1"/>
    <property type="molecule type" value="Genomic_DNA"/>
</dbReference>
<evidence type="ECO:0000256" key="8">
    <source>
        <dbReference type="ARBA" id="ARBA00023136"/>
    </source>
</evidence>
<feature type="domain" description="TonB-dependent receptor-like beta-barrel" evidence="14">
    <location>
        <begin position="212"/>
        <end position="671"/>
    </location>
</feature>
<evidence type="ECO:0000256" key="11">
    <source>
        <dbReference type="PROSITE-ProRule" id="PRU10144"/>
    </source>
</evidence>
<keyword evidence="9 10" id="KW-0998">Cell outer membrane</keyword>
<evidence type="ECO:0000256" key="7">
    <source>
        <dbReference type="ARBA" id="ARBA00023077"/>
    </source>
</evidence>
<evidence type="ECO:0000256" key="6">
    <source>
        <dbReference type="ARBA" id="ARBA00023065"/>
    </source>
</evidence>
<dbReference type="OrthoDB" id="9764669at2"/>
<dbReference type="Proteomes" id="UP000029391">
    <property type="component" value="Unassembled WGS sequence"/>
</dbReference>
<dbReference type="PANTHER" id="PTHR30069">
    <property type="entry name" value="TONB-DEPENDENT OUTER MEMBRANE RECEPTOR"/>
    <property type="match status" value="1"/>
</dbReference>
<sequence>MTTGTRNPSRGRATTARLPAALLLALASAAQAAPDPAGDTTELDEIVVTAAGFAQVIREAPASISIITRAELEAKPYHGLAEALADVEGVDVGDAVDKTGAPSIAIRGMPAEYTLILIDGRRQNAAGNVTPNGFGGTANNFIPPLSAIERIEVIRGPMSTLYGSDAMGGVVNIITRKVADDWGGSVGADLTVQQHGEFGDMGSATFYANGPLSADRLGLALWGGYFTRRPTDITYVEDDGDEVFPWMGGNPVAYDNFNLGARLSLRAGDYHDLWLEATTNRQKYDNRAGQVGTLGSGGYAEEQRYDRDQATLAWTGRFEAVTVDASWMDSRTETIGRLIPPGVPGAGAPRRLETQNRVFDLKAVTGFADHTLSVGGQHWDAEMVDGVAPAPFAFTQWALFAEDEWRFHEDFNLTLGLRHDDHSTFGSQLSPRAYLVWNVSAHWVVKGGVSQGYKTPRLEQLAEGINGFGQQGRLPLIGTPGLKPETSRTAEIGVYYAADDGFSASAGLFHNTFEDKIATGVPVPNCTFAASPNRPGCVDVGWWPLVDSFGQSVNIDEAVTRGGEFSLRLPFADVWSWSANFTYTDSEQKSGAAAGQPLTNTPARMLNSALEWRPDAAWSFYLRGEYRSARYRGVGPAQDQLGDYAAYSVFHLGAQFRVNERLRFGAAIYNLLDRDFIDYRPYVSNPATGEVAYSNTYVNNEDGRRLWLSVNMDF</sequence>
<dbReference type="GO" id="GO:0015344">
    <property type="term" value="F:siderophore uptake transmembrane transporter activity"/>
    <property type="evidence" value="ECO:0007669"/>
    <property type="project" value="TreeGrafter"/>
</dbReference>
<keyword evidence="2 10" id="KW-0813">Transport</keyword>
<dbReference type="AlphaFoldDB" id="A0A091BYU9"/>
<dbReference type="Pfam" id="PF07715">
    <property type="entry name" value="Plug"/>
    <property type="match status" value="1"/>
</dbReference>
<dbReference type="InterPro" id="IPR000531">
    <property type="entry name" value="Beta-barrel_TonB"/>
</dbReference>
<evidence type="ECO:0000256" key="12">
    <source>
        <dbReference type="RuleBase" id="RU003357"/>
    </source>
</evidence>
<gene>
    <name evidence="16" type="ORF">P873_10300</name>
</gene>
<evidence type="ECO:0000259" key="15">
    <source>
        <dbReference type="Pfam" id="PF07715"/>
    </source>
</evidence>
<proteinExistence type="inferred from homology"/>